<evidence type="ECO:0000259" key="1">
    <source>
        <dbReference type="Pfam" id="PF00924"/>
    </source>
</evidence>
<dbReference type="PANTHER" id="PTHR30221:SF1">
    <property type="entry name" value="SMALL-CONDUCTANCE MECHANOSENSITIVE CHANNEL"/>
    <property type="match status" value="1"/>
</dbReference>
<protein>
    <recommendedName>
        <fullName evidence="1">Mechanosensitive ion channel MscS domain-containing protein</fullName>
    </recommendedName>
</protein>
<dbReference type="Gene3D" id="1.10.287.1260">
    <property type="match status" value="1"/>
</dbReference>
<dbReference type="Pfam" id="PF00924">
    <property type="entry name" value="MS_channel_2nd"/>
    <property type="match status" value="1"/>
</dbReference>
<proteinExistence type="predicted"/>
<dbReference type="InterPro" id="IPR045275">
    <property type="entry name" value="MscS_archaea/bacteria_type"/>
</dbReference>
<reference evidence="2" key="1">
    <citation type="submission" date="2015-04" db="EMBL/GenBank/DDBJ databases">
        <title>The genome sequence of the plant pathogenic Rhizarian Plasmodiophora brassicae reveals insights in its biotrophic life cycle and the origin of chitin synthesis.</title>
        <authorList>
            <person name="Schwelm A."/>
            <person name="Fogelqvist J."/>
            <person name="Knaust A."/>
            <person name="Julke S."/>
            <person name="Lilja T."/>
            <person name="Dhandapani V."/>
            <person name="Bonilla-Rosso G."/>
            <person name="Karlsson M."/>
            <person name="Shevchenko A."/>
            <person name="Choi S.R."/>
            <person name="Kim H.G."/>
            <person name="Park J.Y."/>
            <person name="Lim Y.P."/>
            <person name="Ludwig-Muller J."/>
            <person name="Dixelius C."/>
        </authorList>
    </citation>
    <scope>NUCLEOTIDE SEQUENCE</scope>
    <source>
        <tissue evidence="2">Potato root galls</tissue>
    </source>
</reference>
<dbReference type="GO" id="GO:0008381">
    <property type="term" value="F:mechanosensitive monoatomic ion channel activity"/>
    <property type="evidence" value="ECO:0007669"/>
    <property type="project" value="InterPro"/>
</dbReference>
<dbReference type="InterPro" id="IPR006685">
    <property type="entry name" value="MscS_channel_2nd"/>
</dbReference>
<dbReference type="EMBL" id="HACM01008933">
    <property type="protein sequence ID" value="CRZ09375.1"/>
    <property type="molecule type" value="Transcribed_RNA"/>
</dbReference>
<feature type="domain" description="Mechanosensitive ion channel MscS" evidence="1">
    <location>
        <begin position="103"/>
        <end position="153"/>
    </location>
</feature>
<dbReference type="GO" id="GO:0016020">
    <property type="term" value="C:membrane"/>
    <property type="evidence" value="ECO:0007669"/>
    <property type="project" value="InterPro"/>
</dbReference>
<name>A0A0H5R5D5_9EUKA</name>
<dbReference type="SUPFAM" id="SSF50182">
    <property type="entry name" value="Sm-like ribonucleoproteins"/>
    <property type="match status" value="1"/>
</dbReference>
<evidence type="ECO:0000313" key="2">
    <source>
        <dbReference type="EMBL" id="CRZ09375.1"/>
    </source>
</evidence>
<dbReference type="InterPro" id="IPR010920">
    <property type="entry name" value="LSM_dom_sf"/>
</dbReference>
<accession>A0A0H5R5D5</accession>
<dbReference type="SUPFAM" id="SSF82861">
    <property type="entry name" value="Mechanosensitive channel protein MscS (YggB), transmembrane region"/>
    <property type="match status" value="1"/>
</dbReference>
<organism evidence="2">
    <name type="scientific">Spongospora subterranea</name>
    <dbReference type="NCBI Taxonomy" id="70186"/>
    <lineage>
        <taxon>Eukaryota</taxon>
        <taxon>Sar</taxon>
        <taxon>Rhizaria</taxon>
        <taxon>Endomyxa</taxon>
        <taxon>Phytomyxea</taxon>
        <taxon>Plasmodiophorida</taxon>
        <taxon>Plasmodiophoridae</taxon>
        <taxon>Spongospora</taxon>
    </lineage>
</organism>
<dbReference type="InterPro" id="IPR011014">
    <property type="entry name" value="MscS_channel_TM-2"/>
</dbReference>
<dbReference type="PANTHER" id="PTHR30221">
    <property type="entry name" value="SMALL-CONDUCTANCE MECHANOSENSITIVE CHANNEL"/>
    <property type="match status" value="1"/>
</dbReference>
<sequence>MLIASRFRHITPLVVGRIGVVGQRQRLLSSEAPKENVGRLSSVYMRVLPISDDNLKRMVSQGLAVGTYGVVATSLLGTIGVDTAPLLAGLGGAGVTLGFALKDVAANAIAGLSLVVERPFKTGDVVRIGPEKARGRVMVIGYRYVHLDMLNEKNQVLNRIMIPSCTVHSNAIIVEPPIAKDK</sequence>
<dbReference type="AlphaFoldDB" id="A0A0H5R5D5"/>